<reference evidence="3 4" key="1">
    <citation type="submission" date="2020-09" db="EMBL/GenBank/DDBJ databases">
        <title>Roseomonas.</title>
        <authorList>
            <person name="Zhu W."/>
        </authorList>
    </citation>
    <scope>NUCLEOTIDE SEQUENCE [LARGE SCALE GENOMIC DNA]</scope>
    <source>
        <strain evidence="3 4">573</strain>
    </source>
</reference>
<evidence type="ECO:0000256" key="1">
    <source>
        <dbReference type="SAM" id="MobiDB-lite"/>
    </source>
</evidence>
<dbReference type="PANTHER" id="PTHR33490:SF1">
    <property type="entry name" value="SLL1233 PROTEIN"/>
    <property type="match status" value="1"/>
</dbReference>
<dbReference type="SMART" id="SM00460">
    <property type="entry name" value="TGc"/>
    <property type="match status" value="1"/>
</dbReference>
<feature type="compositionally biased region" description="Basic and acidic residues" evidence="1">
    <location>
        <begin position="548"/>
        <end position="559"/>
    </location>
</feature>
<evidence type="ECO:0000313" key="3">
    <source>
        <dbReference type="EMBL" id="MBO1078132.1"/>
    </source>
</evidence>
<dbReference type="Pfam" id="PF09899">
    <property type="entry name" value="DUF2126"/>
    <property type="match status" value="1"/>
</dbReference>
<gene>
    <name evidence="3" type="ORF">IAI61_03745</name>
</gene>
<name>A0ABS3KL02_9PROT</name>
<dbReference type="InterPro" id="IPR013589">
    <property type="entry name" value="Bac_transglu_N"/>
</dbReference>
<dbReference type="InterPro" id="IPR038765">
    <property type="entry name" value="Papain-like_cys_pep_sf"/>
</dbReference>
<proteinExistence type="predicted"/>
<dbReference type="InterPro" id="IPR018667">
    <property type="entry name" value="DUF2126"/>
</dbReference>
<accession>A0ABS3KL02</accession>
<feature type="region of interest" description="Disordered" evidence="1">
    <location>
        <begin position="548"/>
        <end position="577"/>
    </location>
</feature>
<dbReference type="PANTHER" id="PTHR33490">
    <property type="entry name" value="BLR5614 PROTEIN-RELATED"/>
    <property type="match status" value="1"/>
</dbReference>
<sequence length="1080" mass="118947">MPLHVALTHRTSYRYDRPATLGPQVIRLRPAPHARTPVLSYALDVSPKPHFLNWQQDPQGNFQARVVFPDRVTQFDVTVDLVADMATINPFDFFLEPQAESWPFQYDPAQEQELAPFRRAEPPGPLLSALLARVPRERQDTVGMLLAMNALVNQSVSYMVRLEPGVWTPEETLQRGQGSCRDSAWLLVQVLRHLGFAARFVSGYLIQLVADETPLDGPAGPASDFTDLHAWAEVFLPGAGWVGLDATSGLLTGEGHIPLAATPEPQSAAAISGLTSPAEVSFDFGMTVRRVNESPRVTKPYAGETWEAIVAAGRAVDLRLSAGDVRLTMGGEPTFVAASDQQAPEWNTAALGPTKRAFAARLLHRLRPLWAPGAVVQHATGKHYPGEPLPRWALNAFWRADGEPVWQDPALLADDDHADDATAADALALARDLAGRLGVGAARVIPAHEDALFYLWKEQRLPANVSPEDSRLRDPLERARMARLFGQGLGESVGAVLPLRHDGHWRSARWFFRDATLLLVPGDSPIGLRLPLDSLPWVDPAAIPLAVERDPAAPRDPLPKRRGAAEAPPEPEPGADEAEIVRTALTVEARGGTLHIYFPPLEQVEPWLELVAAVEHAAAAAGRRVVLEGYGPPRDPRVQSFSVTPDPGVVEVNIHPAASWDQQVQRTEELYEAARQEGLAAQKFMMDGRHVGTGGGNHVVMGAASPEDSPFLRRPDLLKSLLGFWHNHPSLSFLFAGLFIGPTSQHPRIDEARQDALHDLEIAFQQVTAFEHREPWVTDRLFRNILSDMTGNTHRTEFCIDKLFSPDSGSGRLGLVEYRAFEMPPHPRMALAQMLLMRAAVAAFWERPYERRLVRWGTRLHDDFMLPHYAVADLHDAIDELRALGAPLEAAWFAPHAEFRFPPLGEVTLAGVTLELRHALEPWHVLGEQATGNGTARYVDSSTERLQVKATGFTPERFVVAVNGRAMPMQPTGVAGEFVAGVRFKAWAPYSALHPTIKAQAPLCFDLWDRWSGRSLGGFVHHVVHPGGRNYDSIPVNAKEAEARRRARFTPFGHTPGAMAEPLGCGSAELVRTLDLRRRP</sequence>
<protein>
    <submittedName>
        <fullName evidence="3">Transglutaminase family protein</fullName>
    </submittedName>
</protein>
<organism evidence="3 4">
    <name type="scientific">Roseomonas haemaphysalidis</name>
    <dbReference type="NCBI Taxonomy" id="2768162"/>
    <lineage>
        <taxon>Bacteria</taxon>
        <taxon>Pseudomonadati</taxon>
        <taxon>Pseudomonadota</taxon>
        <taxon>Alphaproteobacteria</taxon>
        <taxon>Acetobacterales</taxon>
        <taxon>Roseomonadaceae</taxon>
        <taxon>Roseomonas</taxon>
    </lineage>
</organism>
<dbReference type="SUPFAM" id="SSF54001">
    <property type="entry name" value="Cysteine proteinases"/>
    <property type="match status" value="1"/>
</dbReference>
<keyword evidence="4" id="KW-1185">Reference proteome</keyword>
<dbReference type="EMBL" id="JACTNG010000002">
    <property type="protein sequence ID" value="MBO1078132.1"/>
    <property type="molecule type" value="Genomic_DNA"/>
</dbReference>
<evidence type="ECO:0000313" key="4">
    <source>
        <dbReference type="Proteomes" id="UP001518989"/>
    </source>
</evidence>
<dbReference type="Pfam" id="PF01841">
    <property type="entry name" value="Transglut_core"/>
    <property type="match status" value="1"/>
</dbReference>
<dbReference type="RefSeq" id="WP_207415575.1">
    <property type="nucleotide sequence ID" value="NZ_CP061177.1"/>
</dbReference>
<comment type="caution">
    <text evidence="3">The sequence shown here is derived from an EMBL/GenBank/DDBJ whole genome shotgun (WGS) entry which is preliminary data.</text>
</comment>
<dbReference type="Proteomes" id="UP001518989">
    <property type="component" value="Unassembled WGS sequence"/>
</dbReference>
<dbReference type="Gene3D" id="3.10.620.30">
    <property type="match status" value="1"/>
</dbReference>
<feature type="domain" description="Transglutaminase-like" evidence="2">
    <location>
        <begin position="172"/>
        <end position="248"/>
    </location>
</feature>
<evidence type="ECO:0000259" key="2">
    <source>
        <dbReference type="SMART" id="SM00460"/>
    </source>
</evidence>
<dbReference type="Pfam" id="PF08379">
    <property type="entry name" value="Bact_transglu_N"/>
    <property type="match status" value="1"/>
</dbReference>
<dbReference type="InterPro" id="IPR002931">
    <property type="entry name" value="Transglutaminase-like"/>
</dbReference>